<accession>A0A9W9IA10</accession>
<dbReference type="EMBL" id="JAPQKO010000003">
    <property type="protein sequence ID" value="KAJ5173189.1"/>
    <property type="molecule type" value="Genomic_DNA"/>
</dbReference>
<dbReference type="InterPro" id="IPR002410">
    <property type="entry name" value="Peptidase_S33"/>
</dbReference>
<dbReference type="Pfam" id="PF00561">
    <property type="entry name" value="Abhydrolase_1"/>
    <property type="match status" value="1"/>
</dbReference>
<comment type="similarity">
    <text evidence="1">Belongs to the peptidase S33 family.</text>
</comment>
<sequence length="447" mass="50274">MAAKLIEKRFHNVPGKLRVAELFFDVPVDYSKPNDGTLRVFARSIARFNKPVEPTKEEPKLPWLVYLQGGPGFGCSAPQNYGWVDPALTKGYQVLFLDQRGTGLSSTITAGTLARQGDAIKQAEYLKNFRADNIVRDCEAIRKCLTEDYPEEQRKWSIIGQSFGGFCATTYLSKFPEGLTEAFLCGGLPPLVNDPTPVYSRTFEKVEERNRAYYDKFPEDVGRVKKIMQYLTQNHVALSSGQLTPARFQQLGILFGFHGGLNNVHDIVLRTSNDLEIFGSLTRPTLAIIDANGGMDKNIIYAILHEAIYCQGKASLWAADKRRAEIPRFEINESQPGIYFTGEMVFKDMFDSYNELGDVREVAEILATTTDWPALYDEAQLAKNEVPVYAATYIDDMYVHFDMASSTAAKIKGTKQFITNTMYHDGLGSRSGEVMRQLFNLRDDSMD</sequence>
<dbReference type="SUPFAM" id="SSF53474">
    <property type="entry name" value="alpha/beta-Hydrolases"/>
    <property type="match status" value="1"/>
</dbReference>
<dbReference type="GO" id="GO:0006508">
    <property type="term" value="P:proteolysis"/>
    <property type="evidence" value="ECO:0007669"/>
    <property type="project" value="InterPro"/>
</dbReference>
<dbReference type="Proteomes" id="UP001146351">
    <property type="component" value="Unassembled WGS sequence"/>
</dbReference>
<evidence type="ECO:0000313" key="5">
    <source>
        <dbReference type="Proteomes" id="UP001146351"/>
    </source>
</evidence>
<protein>
    <submittedName>
        <fullName evidence="4">Proline iminopeptidase</fullName>
    </submittedName>
</protein>
<dbReference type="GO" id="GO:0008233">
    <property type="term" value="F:peptidase activity"/>
    <property type="evidence" value="ECO:0007669"/>
    <property type="project" value="InterPro"/>
</dbReference>
<evidence type="ECO:0000313" key="4">
    <source>
        <dbReference type="EMBL" id="KAJ5173189.1"/>
    </source>
</evidence>
<proteinExistence type="inferred from homology"/>
<dbReference type="InterPro" id="IPR051601">
    <property type="entry name" value="Serine_prot/Carboxylest_S33"/>
</dbReference>
<name>A0A9W9IA10_9EURO</name>
<evidence type="ECO:0000259" key="3">
    <source>
        <dbReference type="Pfam" id="PF00561"/>
    </source>
</evidence>
<dbReference type="PRINTS" id="PR00793">
    <property type="entry name" value="PROAMNOPTASE"/>
</dbReference>
<dbReference type="InterPro" id="IPR029058">
    <property type="entry name" value="AB_hydrolase_fold"/>
</dbReference>
<dbReference type="PANTHER" id="PTHR43248:SF2">
    <property type="entry name" value="PROLYL AMINOPEPTIDASE"/>
    <property type="match status" value="1"/>
</dbReference>
<reference evidence="4" key="1">
    <citation type="submission" date="2022-11" db="EMBL/GenBank/DDBJ databases">
        <authorList>
            <person name="Petersen C."/>
        </authorList>
    </citation>
    <scope>NUCLEOTIDE SEQUENCE</scope>
    <source>
        <strain evidence="4">IBT 21917</strain>
    </source>
</reference>
<dbReference type="GO" id="GO:0017000">
    <property type="term" value="P:antibiotic biosynthetic process"/>
    <property type="evidence" value="ECO:0007669"/>
    <property type="project" value="UniProtKB-ARBA"/>
</dbReference>
<keyword evidence="2" id="KW-0378">Hydrolase</keyword>
<dbReference type="AlphaFoldDB" id="A0A9W9IA10"/>
<evidence type="ECO:0000256" key="2">
    <source>
        <dbReference type="ARBA" id="ARBA00022801"/>
    </source>
</evidence>
<reference evidence="4" key="2">
    <citation type="journal article" date="2023" name="IMA Fungus">
        <title>Comparative genomic study of the Penicillium genus elucidates a diverse pangenome and 15 lateral gene transfer events.</title>
        <authorList>
            <person name="Petersen C."/>
            <person name="Sorensen T."/>
            <person name="Nielsen M.R."/>
            <person name="Sondergaard T.E."/>
            <person name="Sorensen J.L."/>
            <person name="Fitzpatrick D.A."/>
            <person name="Frisvad J.C."/>
            <person name="Nielsen K.L."/>
        </authorList>
    </citation>
    <scope>NUCLEOTIDE SEQUENCE</scope>
    <source>
        <strain evidence="4">IBT 21917</strain>
    </source>
</reference>
<evidence type="ECO:0000256" key="1">
    <source>
        <dbReference type="ARBA" id="ARBA00010088"/>
    </source>
</evidence>
<organism evidence="4 5">
    <name type="scientific">Penicillium capsulatum</name>
    <dbReference type="NCBI Taxonomy" id="69766"/>
    <lineage>
        <taxon>Eukaryota</taxon>
        <taxon>Fungi</taxon>
        <taxon>Dikarya</taxon>
        <taxon>Ascomycota</taxon>
        <taxon>Pezizomycotina</taxon>
        <taxon>Eurotiomycetes</taxon>
        <taxon>Eurotiomycetidae</taxon>
        <taxon>Eurotiales</taxon>
        <taxon>Aspergillaceae</taxon>
        <taxon>Penicillium</taxon>
    </lineage>
</organism>
<feature type="domain" description="AB hydrolase-1" evidence="3">
    <location>
        <begin position="62"/>
        <end position="229"/>
    </location>
</feature>
<dbReference type="OrthoDB" id="1898734at2759"/>
<keyword evidence="5" id="KW-1185">Reference proteome</keyword>
<comment type="caution">
    <text evidence="4">The sequence shown here is derived from an EMBL/GenBank/DDBJ whole genome shotgun (WGS) entry which is preliminary data.</text>
</comment>
<dbReference type="GO" id="GO:0072330">
    <property type="term" value="P:monocarboxylic acid biosynthetic process"/>
    <property type="evidence" value="ECO:0007669"/>
    <property type="project" value="UniProtKB-ARBA"/>
</dbReference>
<dbReference type="InterPro" id="IPR000073">
    <property type="entry name" value="AB_hydrolase_1"/>
</dbReference>
<gene>
    <name evidence="4" type="ORF">N7492_005782</name>
</gene>
<dbReference type="PANTHER" id="PTHR43248">
    <property type="entry name" value="2-SUCCINYL-6-HYDROXY-2,4-CYCLOHEXADIENE-1-CARBOXYLATE SYNTHASE"/>
    <property type="match status" value="1"/>
</dbReference>
<dbReference type="Gene3D" id="3.40.50.1820">
    <property type="entry name" value="alpha/beta hydrolase"/>
    <property type="match status" value="1"/>
</dbReference>